<dbReference type="RefSeq" id="WP_103242516.1">
    <property type="nucleotide sequence ID" value="NZ_JANJZD010000063.1"/>
</dbReference>
<dbReference type="OrthoDB" id="9893910at2"/>
<gene>
    <name evidence="1" type="ORF">AMURIS_05351</name>
</gene>
<evidence type="ECO:0000313" key="1">
    <source>
        <dbReference type="EMBL" id="SOY32586.1"/>
    </source>
</evidence>
<reference evidence="1 2" key="1">
    <citation type="submission" date="2018-01" db="EMBL/GenBank/DDBJ databases">
        <authorList>
            <person name="Gaut B.S."/>
            <person name="Morton B.R."/>
            <person name="Clegg M.T."/>
            <person name="Duvall M.R."/>
        </authorList>
    </citation>
    <scope>NUCLEOTIDE SEQUENCE [LARGE SCALE GENOMIC DNA]</scope>
    <source>
        <strain evidence="1">GP69</strain>
    </source>
</reference>
<dbReference type="Proteomes" id="UP000236311">
    <property type="component" value="Unassembled WGS sequence"/>
</dbReference>
<evidence type="ECO:0000313" key="2">
    <source>
        <dbReference type="Proteomes" id="UP000236311"/>
    </source>
</evidence>
<keyword evidence="2" id="KW-1185">Reference proteome</keyword>
<organism evidence="1 2">
    <name type="scientific">Acetatifactor muris</name>
    <dbReference type="NCBI Taxonomy" id="879566"/>
    <lineage>
        <taxon>Bacteria</taxon>
        <taxon>Bacillati</taxon>
        <taxon>Bacillota</taxon>
        <taxon>Clostridia</taxon>
        <taxon>Lachnospirales</taxon>
        <taxon>Lachnospiraceae</taxon>
        <taxon>Acetatifactor</taxon>
    </lineage>
</organism>
<sequence length="67" mass="7419">MGIIFVCLKNKKAKVRAVGKTLELLTLLVAISKCLIERLSKEKGVSLEEAEDIVIDCIKDGMKTIEE</sequence>
<accession>A0A2K4ZQ70</accession>
<proteinExistence type="predicted"/>
<dbReference type="EMBL" id="OFSM01000057">
    <property type="protein sequence ID" value="SOY32586.1"/>
    <property type="molecule type" value="Genomic_DNA"/>
</dbReference>
<dbReference type="AlphaFoldDB" id="A0A2K4ZQ70"/>
<protein>
    <submittedName>
        <fullName evidence="1">Uncharacterized protein</fullName>
    </submittedName>
</protein>
<name>A0A2K4ZQ70_9FIRM</name>